<protein>
    <submittedName>
        <fullName evidence="1">Uncharacterized protein</fullName>
    </submittedName>
</protein>
<gene>
    <name evidence="1" type="ORF">NDU88_006707</name>
</gene>
<accession>A0AAV7LR87</accession>
<keyword evidence="2" id="KW-1185">Reference proteome</keyword>
<comment type="caution">
    <text evidence="1">The sequence shown here is derived from an EMBL/GenBank/DDBJ whole genome shotgun (WGS) entry which is preliminary data.</text>
</comment>
<evidence type="ECO:0000313" key="2">
    <source>
        <dbReference type="Proteomes" id="UP001066276"/>
    </source>
</evidence>
<name>A0AAV7LR87_PLEWA</name>
<dbReference type="AlphaFoldDB" id="A0AAV7LR87"/>
<sequence>MRPLSVALVHIPLVEGIHAIWASLQVESALRDPRIAALRGFATPKWQPPIVRPSDRIMFSACSSGRQRYLLWVPEVTNLGQVYRRPLGCPPDASSGTGAVRAGAHRRNRLWTEQGCKREVSAGPAHAG</sequence>
<proteinExistence type="predicted"/>
<reference evidence="1" key="1">
    <citation type="journal article" date="2022" name="bioRxiv">
        <title>Sequencing and chromosome-scale assembly of the giantPleurodeles waltlgenome.</title>
        <authorList>
            <person name="Brown T."/>
            <person name="Elewa A."/>
            <person name="Iarovenko S."/>
            <person name="Subramanian E."/>
            <person name="Araus A.J."/>
            <person name="Petzold A."/>
            <person name="Susuki M."/>
            <person name="Suzuki K.-i.T."/>
            <person name="Hayashi T."/>
            <person name="Toyoda A."/>
            <person name="Oliveira C."/>
            <person name="Osipova E."/>
            <person name="Leigh N.D."/>
            <person name="Simon A."/>
            <person name="Yun M.H."/>
        </authorList>
    </citation>
    <scope>NUCLEOTIDE SEQUENCE</scope>
    <source>
        <strain evidence="1">20211129_DDA</strain>
        <tissue evidence="1">Liver</tissue>
    </source>
</reference>
<dbReference type="Proteomes" id="UP001066276">
    <property type="component" value="Chromosome 11"/>
</dbReference>
<evidence type="ECO:0000313" key="1">
    <source>
        <dbReference type="EMBL" id="KAJ1093607.1"/>
    </source>
</evidence>
<dbReference type="EMBL" id="JANPWB010000015">
    <property type="protein sequence ID" value="KAJ1093607.1"/>
    <property type="molecule type" value="Genomic_DNA"/>
</dbReference>
<organism evidence="1 2">
    <name type="scientific">Pleurodeles waltl</name>
    <name type="common">Iberian ribbed newt</name>
    <dbReference type="NCBI Taxonomy" id="8319"/>
    <lineage>
        <taxon>Eukaryota</taxon>
        <taxon>Metazoa</taxon>
        <taxon>Chordata</taxon>
        <taxon>Craniata</taxon>
        <taxon>Vertebrata</taxon>
        <taxon>Euteleostomi</taxon>
        <taxon>Amphibia</taxon>
        <taxon>Batrachia</taxon>
        <taxon>Caudata</taxon>
        <taxon>Salamandroidea</taxon>
        <taxon>Salamandridae</taxon>
        <taxon>Pleurodelinae</taxon>
        <taxon>Pleurodeles</taxon>
    </lineage>
</organism>